<evidence type="ECO:0000313" key="3">
    <source>
        <dbReference type="Proteomes" id="UP000595437"/>
    </source>
</evidence>
<evidence type="ECO:0000256" key="1">
    <source>
        <dbReference type="SAM" id="MobiDB-lite"/>
    </source>
</evidence>
<keyword evidence="3" id="KW-1185">Reference proteome</keyword>
<dbReference type="AlphaFoldDB" id="A0A7T8KEC4"/>
<evidence type="ECO:0000313" key="2">
    <source>
        <dbReference type="EMBL" id="QQP54331.1"/>
    </source>
</evidence>
<feature type="region of interest" description="Disordered" evidence="1">
    <location>
        <begin position="1"/>
        <end position="22"/>
    </location>
</feature>
<sequence>MEGSQGLYPEIRPKGEDGDHARHRQQGERVHCLLCGGFKGLCQEWFMDDDFSWPMVKKEDNKSRQRVQLVKGTTPGISNVGRIGSSFEIKVKIVVLVERPMVGSKEYSVCGFATVCFFCVSFVMFKVLSSEN</sequence>
<organism evidence="2 3">
    <name type="scientific">Caligus rogercresseyi</name>
    <name type="common">Sea louse</name>
    <dbReference type="NCBI Taxonomy" id="217165"/>
    <lineage>
        <taxon>Eukaryota</taxon>
        <taxon>Metazoa</taxon>
        <taxon>Ecdysozoa</taxon>
        <taxon>Arthropoda</taxon>
        <taxon>Crustacea</taxon>
        <taxon>Multicrustacea</taxon>
        <taxon>Hexanauplia</taxon>
        <taxon>Copepoda</taxon>
        <taxon>Siphonostomatoida</taxon>
        <taxon>Caligidae</taxon>
        <taxon>Caligus</taxon>
    </lineage>
</organism>
<feature type="compositionally biased region" description="Basic and acidic residues" evidence="1">
    <location>
        <begin position="11"/>
        <end position="22"/>
    </location>
</feature>
<reference evidence="3" key="1">
    <citation type="submission" date="2021-01" db="EMBL/GenBank/DDBJ databases">
        <title>Caligus Genome Assembly.</title>
        <authorList>
            <person name="Gallardo-Escarate C."/>
        </authorList>
    </citation>
    <scope>NUCLEOTIDE SEQUENCE [LARGE SCALE GENOMIC DNA]</scope>
</reference>
<accession>A0A7T8KEC4</accession>
<dbReference type="EMBL" id="CP045893">
    <property type="protein sequence ID" value="QQP54331.1"/>
    <property type="molecule type" value="Genomic_DNA"/>
</dbReference>
<dbReference type="Proteomes" id="UP000595437">
    <property type="component" value="Chromosome 4"/>
</dbReference>
<proteinExistence type="predicted"/>
<protein>
    <submittedName>
        <fullName evidence="2">Uncharacterized protein</fullName>
    </submittedName>
</protein>
<gene>
    <name evidence="2" type="ORF">FKW44_007136</name>
</gene>
<name>A0A7T8KEC4_CALRO</name>